<dbReference type="InterPro" id="IPR030400">
    <property type="entry name" value="Sedolisin_dom"/>
</dbReference>
<keyword evidence="10 15" id="KW-0720">Serine protease</keyword>
<evidence type="ECO:0000259" key="17">
    <source>
        <dbReference type="PROSITE" id="PS51695"/>
    </source>
</evidence>
<feature type="binding site" evidence="15">
    <location>
        <position position="592"/>
    </location>
    <ligand>
        <name>Ca(2+)</name>
        <dbReference type="ChEBI" id="CHEBI:29108"/>
    </ligand>
</feature>
<dbReference type="Pfam" id="PF09286">
    <property type="entry name" value="Pro-kuma_activ"/>
    <property type="match status" value="1"/>
</dbReference>
<dbReference type="InterPro" id="IPR000209">
    <property type="entry name" value="Peptidase_S8/S53_dom"/>
</dbReference>
<feature type="domain" description="Peptidase S53" evidence="17">
    <location>
        <begin position="214"/>
        <end position="612"/>
    </location>
</feature>
<dbReference type="SMART" id="SM00944">
    <property type="entry name" value="Pro-kuma_activ"/>
    <property type="match status" value="1"/>
</dbReference>
<evidence type="ECO:0000256" key="15">
    <source>
        <dbReference type="PROSITE-ProRule" id="PRU01032"/>
    </source>
</evidence>
<dbReference type="FunFam" id="3.40.50.200:FF:000015">
    <property type="entry name" value="Tripeptidyl peptidase A"/>
    <property type="match status" value="1"/>
</dbReference>
<feature type="active site" description="Charge relay system" evidence="15">
    <location>
        <position position="529"/>
    </location>
</feature>
<evidence type="ECO:0000256" key="6">
    <source>
        <dbReference type="ARBA" id="ARBA00022670"/>
    </source>
</evidence>
<dbReference type="PANTHER" id="PTHR14218:SF39">
    <property type="entry name" value="PEPTIDASE S53 DOMAIN-CONTAINING PROTEIN"/>
    <property type="match status" value="1"/>
</dbReference>
<comment type="caution">
    <text evidence="18">The sequence shown here is derived from an EMBL/GenBank/DDBJ whole genome shotgun (WGS) entry which is preliminary data.</text>
</comment>
<feature type="chain" id="PRO_5017664333" description="tripeptidyl-peptidase II" evidence="16">
    <location>
        <begin position="20"/>
        <end position="612"/>
    </location>
</feature>
<evidence type="ECO:0000256" key="14">
    <source>
        <dbReference type="ARBA" id="ARBA00023180"/>
    </source>
</evidence>
<dbReference type="GO" id="GO:0008240">
    <property type="term" value="F:tripeptidyl-peptidase activity"/>
    <property type="evidence" value="ECO:0007669"/>
    <property type="project" value="UniProtKB-EC"/>
</dbReference>
<evidence type="ECO:0000256" key="12">
    <source>
        <dbReference type="ARBA" id="ARBA00023026"/>
    </source>
</evidence>
<dbReference type="SUPFAM" id="SSF52743">
    <property type="entry name" value="Subtilisin-like"/>
    <property type="match status" value="1"/>
</dbReference>
<feature type="binding site" evidence="15">
    <location>
        <position position="572"/>
    </location>
    <ligand>
        <name>Ca(2+)</name>
        <dbReference type="ChEBI" id="CHEBI:29108"/>
    </ligand>
</feature>
<dbReference type="Gene3D" id="3.40.50.200">
    <property type="entry name" value="Peptidase S8/S53 domain"/>
    <property type="match status" value="1"/>
</dbReference>
<feature type="binding site" evidence="15">
    <location>
        <position position="590"/>
    </location>
    <ligand>
        <name>Ca(2+)</name>
        <dbReference type="ChEBI" id="CHEBI:29108"/>
    </ligand>
</feature>
<dbReference type="CDD" id="cd04056">
    <property type="entry name" value="Peptidases_S53"/>
    <property type="match status" value="1"/>
</dbReference>
<dbReference type="InterPro" id="IPR015366">
    <property type="entry name" value="S53_propep"/>
</dbReference>
<dbReference type="OrthoDB" id="409122at2759"/>
<keyword evidence="5" id="KW-0964">Secreted</keyword>
<dbReference type="GO" id="GO:0005576">
    <property type="term" value="C:extracellular region"/>
    <property type="evidence" value="ECO:0007669"/>
    <property type="project" value="UniProtKB-SubCell"/>
</dbReference>
<dbReference type="PANTHER" id="PTHR14218">
    <property type="entry name" value="PROTEASE S8 TRIPEPTIDYL PEPTIDASE I CLN2"/>
    <property type="match status" value="1"/>
</dbReference>
<evidence type="ECO:0000256" key="8">
    <source>
        <dbReference type="ARBA" id="ARBA00022729"/>
    </source>
</evidence>
<evidence type="ECO:0000256" key="16">
    <source>
        <dbReference type="SAM" id="SignalP"/>
    </source>
</evidence>
<reference evidence="18 19" key="1">
    <citation type="journal article" date="2018" name="IMA Fungus">
        <title>IMA Genome-F 9: Draft genome sequence of Annulohypoxylon stygium, Aspergillus mulundensis, Berkeleyomyces basicola (syn. Thielaviopsis basicola), Ceratocystis smalleyi, two Cercospora beticola strains, Coleophoma cylindrospora, Fusarium fracticaudum, Phialophora cf. hyalina, and Morchella septimelata.</title>
        <authorList>
            <person name="Wingfield B.D."/>
            <person name="Bills G.F."/>
            <person name="Dong Y."/>
            <person name="Huang W."/>
            <person name="Nel W.J."/>
            <person name="Swalarsk-Parry B.S."/>
            <person name="Vaghefi N."/>
            <person name="Wilken P.M."/>
            <person name="An Z."/>
            <person name="de Beer Z.W."/>
            <person name="De Vos L."/>
            <person name="Chen L."/>
            <person name="Duong T.A."/>
            <person name="Gao Y."/>
            <person name="Hammerbacher A."/>
            <person name="Kikkert J.R."/>
            <person name="Li Y."/>
            <person name="Li H."/>
            <person name="Li K."/>
            <person name="Li Q."/>
            <person name="Liu X."/>
            <person name="Ma X."/>
            <person name="Naidoo K."/>
            <person name="Pethybridge S.J."/>
            <person name="Sun J."/>
            <person name="Steenkamp E.T."/>
            <person name="van der Nest M.A."/>
            <person name="van Wyk S."/>
            <person name="Wingfield M.J."/>
            <person name="Xiong C."/>
            <person name="Yue Q."/>
            <person name="Zhang X."/>
        </authorList>
    </citation>
    <scope>NUCLEOTIDE SEQUENCE [LARGE SCALE GENOMIC DNA]</scope>
    <source>
        <strain evidence="18 19">BP5796</strain>
    </source>
</reference>
<evidence type="ECO:0000313" key="19">
    <source>
        <dbReference type="Proteomes" id="UP000256328"/>
    </source>
</evidence>
<keyword evidence="6 15" id="KW-0645">Protease</keyword>
<dbReference type="InterPro" id="IPR050819">
    <property type="entry name" value="Tripeptidyl-peptidase_I"/>
</dbReference>
<evidence type="ECO:0000256" key="4">
    <source>
        <dbReference type="ARBA" id="ARBA00012462"/>
    </source>
</evidence>
<keyword evidence="12" id="KW-0843">Virulence</keyword>
<dbReference type="GO" id="GO:0004252">
    <property type="term" value="F:serine-type endopeptidase activity"/>
    <property type="evidence" value="ECO:0007669"/>
    <property type="project" value="UniProtKB-UniRule"/>
</dbReference>
<evidence type="ECO:0000256" key="5">
    <source>
        <dbReference type="ARBA" id="ARBA00022525"/>
    </source>
</evidence>
<dbReference type="InterPro" id="IPR036852">
    <property type="entry name" value="Peptidase_S8/S53_dom_sf"/>
</dbReference>
<gene>
    <name evidence="18" type="ORF">BP5796_13012</name>
</gene>
<evidence type="ECO:0000256" key="7">
    <source>
        <dbReference type="ARBA" id="ARBA00022723"/>
    </source>
</evidence>
<protein>
    <recommendedName>
        <fullName evidence="4">tripeptidyl-peptidase II</fullName>
        <ecNumber evidence="4">3.4.14.10</ecNumber>
    </recommendedName>
</protein>
<dbReference type="PROSITE" id="PS51695">
    <property type="entry name" value="SEDOLISIN"/>
    <property type="match status" value="1"/>
</dbReference>
<evidence type="ECO:0000256" key="1">
    <source>
        <dbReference type="ARBA" id="ARBA00001910"/>
    </source>
</evidence>
<dbReference type="GO" id="GO:0006508">
    <property type="term" value="P:proteolysis"/>
    <property type="evidence" value="ECO:0007669"/>
    <property type="project" value="UniProtKB-KW"/>
</dbReference>
<dbReference type="CDD" id="cd11377">
    <property type="entry name" value="Pro-peptidase_S53"/>
    <property type="match status" value="1"/>
</dbReference>
<dbReference type="EMBL" id="PDLN01000024">
    <property type="protein sequence ID" value="RDW56945.1"/>
    <property type="molecule type" value="Genomic_DNA"/>
</dbReference>
<evidence type="ECO:0000256" key="3">
    <source>
        <dbReference type="ARBA" id="ARBA00004239"/>
    </source>
</evidence>
<evidence type="ECO:0000256" key="11">
    <source>
        <dbReference type="ARBA" id="ARBA00022837"/>
    </source>
</evidence>
<evidence type="ECO:0000256" key="2">
    <source>
        <dbReference type="ARBA" id="ARBA00002451"/>
    </source>
</evidence>
<keyword evidence="8 16" id="KW-0732">Signal</keyword>
<keyword evidence="19" id="KW-1185">Reference proteome</keyword>
<evidence type="ECO:0000256" key="9">
    <source>
        <dbReference type="ARBA" id="ARBA00022801"/>
    </source>
</evidence>
<dbReference type="GO" id="GO:0046872">
    <property type="term" value="F:metal ion binding"/>
    <property type="evidence" value="ECO:0007669"/>
    <property type="project" value="UniProtKB-UniRule"/>
</dbReference>
<dbReference type="Proteomes" id="UP000256328">
    <property type="component" value="Unassembled WGS sequence"/>
</dbReference>
<organism evidence="18 19">
    <name type="scientific">Coleophoma crateriformis</name>
    <dbReference type="NCBI Taxonomy" id="565419"/>
    <lineage>
        <taxon>Eukaryota</taxon>
        <taxon>Fungi</taxon>
        <taxon>Dikarya</taxon>
        <taxon>Ascomycota</taxon>
        <taxon>Pezizomycotina</taxon>
        <taxon>Leotiomycetes</taxon>
        <taxon>Helotiales</taxon>
        <taxon>Dermateaceae</taxon>
        <taxon>Coleophoma</taxon>
    </lineage>
</organism>
<evidence type="ECO:0000313" key="18">
    <source>
        <dbReference type="EMBL" id="RDW56945.1"/>
    </source>
</evidence>
<keyword evidence="11 15" id="KW-0106">Calcium</keyword>
<dbReference type="EC" id="3.4.14.10" evidence="4"/>
<feature type="active site" description="Charge relay system" evidence="15">
    <location>
        <position position="306"/>
    </location>
</feature>
<keyword evidence="9 15" id="KW-0378">Hydrolase</keyword>
<evidence type="ECO:0000256" key="10">
    <source>
        <dbReference type="ARBA" id="ARBA00022825"/>
    </source>
</evidence>
<dbReference type="Pfam" id="PF00082">
    <property type="entry name" value="Peptidase_S8"/>
    <property type="match status" value="1"/>
</dbReference>
<feature type="binding site" evidence="15">
    <location>
        <position position="571"/>
    </location>
    <ligand>
        <name>Ca(2+)</name>
        <dbReference type="ChEBI" id="CHEBI:29108"/>
    </ligand>
</feature>
<dbReference type="AlphaFoldDB" id="A0A3D8Q528"/>
<feature type="signal peptide" evidence="16">
    <location>
        <begin position="1"/>
        <end position="19"/>
    </location>
</feature>
<proteinExistence type="predicted"/>
<name>A0A3D8Q528_9HELO</name>
<keyword evidence="13" id="KW-0865">Zymogen</keyword>
<comment type="cofactor">
    <cofactor evidence="15">
        <name>Ca(2+)</name>
        <dbReference type="ChEBI" id="CHEBI:29108"/>
    </cofactor>
    <text evidence="15">Binds 1 Ca(2+) ion per subunit.</text>
</comment>
<keyword evidence="14" id="KW-0325">Glycoprotein</keyword>
<evidence type="ECO:0000256" key="13">
    <source>
        <dbReference type="ARBA" id="ARBA00023145"/>
    </source>
</evidence>
<comment type="function">
    <text evidence="2">Secreted tripeptidyl-peptidase which degrades proteins at acidic pHs and is involved in virulence.</text>
</comment>
<feature type="active site" description="Charge relay system" evidence="15">
    <location>
        <position position="302"/>
    </location>
</feature>
<dbReference type="SUPFAM" id="SSF54897">
    <property type="entry name" value="Protease propeptides/inhibitors"/>
    <property type="match status" value="1"/>
</dbReference>
<comment type="catalytic activity">
    <reaction evidence="1">
        <text>Release of an N-terminal tripeptide from a polypeptide.</text>
        <dbReference type="EC" id="3.4.14.10"/>
    </reaction>
</comment>
<sequence>MVGVKTFLSLAAAVQAVGGSPISSRTPYAVKETHIIPRGWSEIAEAPRDQTIHLNIGVKQGQFAELERHLYEVSDPYHSRYGQHLSAEEVHDLVRPSSTALDLVHEWLTDNGIQDLSYSSTKDWISVSIPVDAAERLLDTKYSLYEHIDGVRLVRTSNWSLPKHLHEHIDTIQPTTSFMRHLAQRTTVYTNAPPAAGYQPPSNATIARVCNASAVTIDCFKTLYSIPEDTPKASNLNKVAFTNYLNQLPLRPDAKSFLEQYRPDVDSNIADTFPQISINGGVIQPEGPGYLLPADSPYVYGEANLDVQTLLGMVSPIEVISYSTGGAPPSISTIDTPDNGSEPYLVWLKYMLGLKDIPQVISTSYADEEQSVPKSYAVRACQEFAQMGARGVTLTFGSGDRGVGAPPGCFVAGTNQSTFLPAFPSSCPYVTTVGATKNFEPEVVAGWVPGDFLEGKNVTSTYSSGGGFSNYFEQPSYQSKVVDSYIKSLNGTYDGLYNKSGRAYPDLAAQGQFFSIWNNGSLGYASGTSASTPLTASVISLVNNELIAAGKPVLGFLNPFLYSKGYKAYTDITSGSAIGCGVSGFPATKGWDAVTGFGTPKFPELVALAKKK</sequence>
<accession>A0A3D8Q528</accession>
<comment type="subcellular location">
    <subcellularLocation>
        <location evidence="3">Secreted</location>
        <location evidence="3">Extracellular space</location>
    </subcellularLocation>
</comment>
<keyword evidence="7 15" id="KW-0479">Metal-binding</keyword>